<dbReference type="RefSeq" id="WP_070246090.1">
    <property type="nucleotide sequence ID" value="NZ_LROM01000035.1"/>
</dbReference>
<protein>
    <submittedName>
        <fullName evidence="1">Acyl carrier protein</fullName>
    </submittedName>
</protein>
<gene>
    <name evidence="1" type="primary">acpP_1</name>
    <name evidence="1" type="ORF">DUPY_04690</name>
</gene>
<dbReference type="PATRIC" id="fig|762836.4.peg.499"/>
<dbReference type="Proteomes" id="UP000175989">
    <property type="component" value="Unassembled WGS sequence"/>
</dbReference>
<dbReference type="AlphaFoldDB" id="A0A1E7X795"/>
<dbReference type="OrthoDB" id="5326335at2"/>
<keyword evidence="2" id="KW-1185">Reference proteome</keyword>
<reference evidence="2" key="1">
    <citation type="journal article" date="2016" name="Front. Microbiol.">
        <title>Molecular Keys to the Janthinobacterium and Duganella spp. Interaction with the Plant Pathogen Fusarium graminearum.</title>
        <authorList>
            <person name="Haack F.S."/>
            <person name="Poehlein A."/>
            <person name="Kroger C."/>
            <person name="Voigt C.A."/>
            <person name="Piepenbring M."/>
            <person name="Bode H.B."/>
            <person name="Daniel R."/>
            <person name="Schafer W."/>
            <person name="Streit W.R."/>
        </authorList>
    </citation>
    <scope>NUCLEOTIDE SEQUENCE [LARGE SCALE GENOMIC DNA]</scope>
    <source>
        <strain evidence="2">T54</strain>
    </source>
</reference>
<proteinExistence type="predicted"/>
<dbReference type="Gene3D" id="1.10.1200.10">
    <property type="entry name" value="ACP-like"/>
    <property type="match status" value="1"/>
</dbReference>
<accession>A0A1E7X795</accession>
<evidence type="ECO:0000313" key="1">
    <source>
        <dbReference type="EMBL" id="OFA08822.1"/>
    </source>
</evidence>
<comment type="caution">
    <text evidence="1">The sequence shown here is derived from an EMBL/GenBank/DDBJ whole genome shotgun (WGS) entry which is preliminary data.</text>
</comment>
<dbReference type="SUPFAM" id="SSF47336">
    <property type="entry name" value="ACP-like"/>
    <property type="match status" value="1"/>
</dbReference>
<name>A0A1E7X795_9BURK</name>
<organism evidence="1 2">
    <name type="scientific">Duganella phyllosphaerae</name>
    <dbReference type="NCBI Taxonomy" id="762836"/>
    <lineage>
        <taxon>Bacteria</taxon>
        <taxon>Pseudomonadati</taxon>
        <taxon>Pseudomonadota</taxon>
        <taxon>Betaproteobacteria</taxon>
        <taxon>Burkholderiales</taxon>
        <taxon>Oxalobacteraceae</taxon>
        <taxon>Telluria group</taxon>
        <taxon>Duganella</taxon>
    </lineage>
</organism>
<dbReference type="InterPro" id="IPR036736">
    <property type="entry name" value="ACP-like_sf"/>
</dbReference>
<evidence type="ECO:0000313" key="2">
    <source>
        <dbReference type="Proteomes" id="UP000175989"/>
    </source>
</evidence>
<dbReference type="EMBL" id="LROM01000035">
    <property type="protein sequence ID" value="OFA08822.1"/>
    <property type="molecule type" value="Genomic_DNA"/>
</dbReference>
<sequence>MNNTEKLHAAFAQSLQIDANLITDEMAYNQQPEWDSVAHMALVAELESVFDIMLDTDDILAMSSVAKAREILQKYDVAF</sequence>